<protein>
    <recommendedName>
        <fullName evidence="1">HAT C-terminal dimerisation domain-containing protein</fullName>
    </recommendedName>
</protein>
<comment type="caution">
    <text evidence="2">The sequence shown here is derived from an EMBL/GenBank/DDBJ whole genome shotgun (WGS) entry which is preliminary data.</text>
</comment>
<name>A0ABQ9GWZ1_9NEOP</name>
<proteinExistence type="predicted"/>
<evidence type="ECO:0000313" key="3">
    <source>
        <dbReference type="Proteomes" id="UP001159363"/>
    </source>
</evidence>
<dbReference type="Pfam" id="PF05699">
    <property type="entry name" value="Dimer_Tnp_hAT"/>
    <property type="match status" value="1"/>
</dbReference>
<dbReference type="PANTHER" id="PTHR47611:SF3">
    <property type="entry name" value="HAT C-TERMINAL DIMERISATION DOMAIN-CONTAINING PROTEIN"/>
    <property type="match status" value="1"/>
</dbReference>
<dbReference type="EMBL" id="JARBHB010000008">
    <property type="protein sequence ID" value="KAJ8876524.1"/>
    <property type="molecule type" value="Genomic_DNA"/>
</dbReference>
<gene>
    <name evidence="2" type="ORF">PR048_020969</name>
</gene>
<feature type="domain" description="HAT C-terminal dimerisation" evidence="1">
    <location>
        <begin position="52"/>
        <end position="130"/>
    </location>
</feature>
<feature type="non-terminal residue" evidence="2">
    <location>
        <position position="131"/>
    </location>
</feature>
<organism evidence="2 3">
    <name type="scientific">Dryococelus australis</name>
    <dbReference type="NCBI Taxonomy" id="614101"/>
    <lineage>
        <taxon>Eukaryota</taxon>
        <taxon>Metazoa</taxon>
        <taxon>Ecdysozoa</taxon>
        <taxon>Arthropoda</taxon>
        <taxon>Hexapoda</taxon>
        <taxon>Insecta</taxon>
        <taxon>Pterygota</taxon>
        <taxon>Neoptera</taxon>
        <taxon>Polyneoptera</taxon>
        <taxon>Phasmatodea</taxon>
        <taxon>Verophasmatodea</taxon>
        <taxon>Anareolatae</taxon>
        <taxon>Phasmatidae</taxon>
        <taxon>Eurycanthinae</taxon>
        <taxon>Dryococelus</taxon>
    </lineage>
</organism>
<reference evidence="2 3" key="1">
    <citation type="submission" date="2023-02" db="EMBL/GenBank/DDBJ databases">
        <title>LHISI_Scaffold_Assembly.</title>
        <authorList>
            <person name="Stuart O.P."/>
            <person name="Cleave R."/>
            <person name="Magrath M.J.L."/>
            <person name="Mikheyev A.S."/>
        </authorList>
    </citation>
    <scope>NUCLEOTIDE SEQUENCE [LARGE SCALE GENOMIC DNA]</scope>
    <source>
        <strain evidence="2">Daus_M_001</strain>
        <tissue evidence="2">Leg muscle</tissue>
    </source>
</reference>
<accession>A0ABQ9GWZ1</accession>
<dbReference type="Proteomes" id="UP001159363">
    <property type="component" value="Chromosome 7"/>
</dbReference>
<dbReference type="PANTHER" id="PTHR47611">
    <property type="entry name" value="HAT DIMERISATION DOMAIN, C-TERMINAL"/>
    <property type="match status" value="1"/>
</dbReference>
<evidence type="ECO:0000259" key="1">
    <source>
        <dbReference type="Pfam" id="PF05699"/>
    </source>
</evidence>
<dbReference type="InterPro" id="IPR012337">
    <property type="entry name" value="RNaseH-like_sf"/>
</dbReference>
<evidence type="ECO:0000313" key="2">
    <source>
        <dbReference type="EMBL" id="KAJ8876524.1"/>
    </source>
</evidence>
<dbReference type="SUPFAM" id="SSF53098">
    <property type="entry name" value="Ribonuclease H-like"/>
    <property type="match status" value="1"/>
</dbReference>
<dbReference type="InterPro" id="IPR008906">
    <property type="entry name" value="HATC_C_dom"/>
</dbReference>
<keyword evidence="3" id="KW-1185">Reference proteome</keyword>
<sequence>MHAITLLKKEIPDVTVDEVRNDGIQGHQVEVVQNKLPHSIQRKKPDPKIKVLDTYLAAPRLAIHCNPHDWWRKNQHLYSAIAKVAAYYLALTAIQVESEMVFSTAGNIVTCRRELLFLRHIYEHIFLYDNL</sequence>